<proteinExistence type="predicted"/>
<protein>
    <submittedName>
        <fullName evidence="1">9797_t:CDS:1</fullName>
    </submittedName>
</protein>
<organism evidence="1 2">
    <name type="scientific">Scutellospora calospora</name>
    <dbReference type="NCBI Taxonomy" id="85575"/>
    <lineage>
        <taxon>Eukaryota</taxon>
        <taxon>Fungi</taxon>
        <taxon>Fungi incertae sedis</taxon>
        <taxon>Mucoromycota</taxon>
        <taxon>Glomeromycotina</taxon>
        <taxon>Glomeromycetes</taxon>
        <taxon>Diversisporales</taxon>
        <taxon>Gigasporaceae</taxon>
        <taxon>Scutellospora</taxon>
    </lineage>
</organism>
<feature type="non-terminal residue" evidence="1">
    <location>
        <position position="1"/>
    </location>
</feature>
<evidence type="ECO:0000313" key="2">
    <source>
        <dbReference type="Proteomes" id="UP000789860"/>
    </source>
</evidence>
<reference evidence="1" key="1">
    <citation type="submission" date="2021-06" db="EMBL/GenBank/DDBJ databases">
        <authorList>
            <person name="Kallberg Y."/>
            <person name="Tangrot J."/>
            <person name="Rosling A."/>
        </authorList>
    </citation>
    <scope>NUCLEOTIDE SEQUENCE</scope>
    <source>
        <strain evidence="1">AU212A</strain>
    </source>
</reference>
<evidence type="ECO:0000313" key="1">
    <source>
        <dbReference type="EMBL" id="CAG8683884.1"/>
    </source>
</evidence>
<dbReference type="EMBL" id="CAJVPM010032924">
    <property type="protein sequence ID" value="CAG8683884.1"/>
    <property type="molecule type" value="Genomic_DNA"/>
</dbReference>
<sequence length="91" mass="10690">NQKSFWKRLSTVTTRRRKQGSTSLKDALLDLECREFSRMMTIFGIFSQSSIHSNIKKTEYYKSILIYLKELSILRRSTVVAFDSVYAFPNI</sequence>
<feature type="non-terminal residue" evidence="1">
    <location>
        <position position="91"/>
    </location>
</feature>
<dbReference type="Proteomes" id="UP000789860">
    <property type="component" value="Unassembled WGS sequence"/>
</dbReference>
<comment type="caution">
    <text evidence="1">The sequence shown here is derived from an EMBL/GenBank/DDBJ whole genome shotgun (WGS) entry which is preliminary data.</text>
</comment>
<accession>A0ACA9NYH7</accession>
<keyword evidence="2" id="KW-1185">Reference proteome</keyword>
<name>A0ACA9NYH7_9GLOM</name>
<gene>
    <name evidence="1" type="ORF">SCALOS_LOCUS9834</name>
</gene>